<reference evidence="2" key="1">
    <citation type="submission" date="2011-07" db="EMBL/GenBank/DDBJ databases">
        <authorList>
            <consortium name="Caenorhabditis brenneri Sequencing and Analysis Consortium"/>
            <person name="Wilson R.K."/>
        </authorList>
    </citation>
    <scope>NUCLEOTIDE SEQUENCE [LARGE SCALE GENOMIC DNA]</scope>
    <source>
        <strain evidence="2">PB2801</strain>
    </source>
</reference>
<dbReference type="Proteomes" id="UP000008068">
    <property type="component" value="Unassembled WGS sequence"/>
</dbReference>
<dbReference type="HOGENOM" id="CLU_2724462_0_0_1"/>
<organism evidence="2">
    <name type="scientific">Caenorhabditis brenneri</name>
    <name type="common">Nematode worm</name>
    <dbReference type="NCBI Taxonomy" id="135651"/>
    <lineage>
        <taxon>Eukaryota</taxon>
        <taxon>Metazoa</taxon>
        <taxon>Ecdysozoa</taxon>
        <taxon>Nematoda</taxon>
        <taxon>Chromadorea</taxon>
        <taxon>Rhabditida</taxon>
        <taxon>Rhabditina</taxon>
        <taxon>Rhabditomorpha</taxon>
        <taxon>Rhabditoidea</taxon>
        <taxon>Rhabditidae</taxon>
        <taxon>Peloderinae</taxon>
        <taxon>Caenorhabditis</taxon>
    </lineage>
</organism>
<name>G0MN75_CAEBE</name>
<accession>G0MN75</accession>
<sequence>MTITDELDSLMKKATMVLEEIEGYESILDDYSKGSKERIFVEEELVMMDQKKQEIAVKVKELREEMKGFGFQ</sequence>
<protein>
    <submittedName>
        <fullName evidence="1">Uncharacterized protein</fullName>
    </submittedName>
</protein>
<evidence type="ECO:0000313" key="2">
    <source>
        <dbReference type="Proteomes" id="UP000008068"/>
    </source>
</evidence>
<gene>
    <name evidence="1" type="ORF">CAEBREN_29286</name>
</gene>
<evidence type="ECO:0000313" key="1">
    <source>
        <dbReference type="EMBL" id="EGT38307.1"/>
    </source>
</evidence>
<dbReference type="EMBL" id="GL379803">
    <property type="protein sequence ID" value="EGT38307.1"/>
    <property type="molecule type" value="Genomic_DNA"/>
</dbReference>
<dbReference type="InParanoid" id="G0MN75"/>
<proteinExistence type="predicted"/>
<keyword evidence="2" id="KW-1185">Reference proteome</keyword>
<dbReference type="AlphaFoldDB" id="G0MN75"/>